<evidence type="ECO:0000313" key="8">
    <source>
        <dbReference type="Proteomes" id="UP001501594"/>
    </source>
</evidence>
<keyword evidence="3" id="KW-0238">DNA-binding</keyword>
<dbReference type="Proteomes" id="UP001501594">
    <property type="component" value="Unassembled WGS sequence"/>
</dbReference>
<keyword evidence="4" id="KW-0804">Transcription</keyword>
<comment type="similarity">
    <text evidence="1">Belongs to the LysR transcriptional regulatory family.</text>
</comment>
<dbReference type="EMBL" id="BAABAU010000001">
    <property type="protein sequence ID" value="GAA4265159.1"/>
    <property type="molecule type" value="Genomic_DNA"/>
</dbReference>
<feature type="region of interest" description="Disordered" evidence="5">
    <location>
        <begin position="196"/>
        <end position="216"/>
    </location>
</feature>
<evidence type="ECO:0000259" key="6">
    <source>
        <dbReference type="PROSITE" id="PS50931"/>
    </source>
</evidence>
<dbReference type="Pfam" id="PF00126">
    <property type="entry name" value="HTH_1"/>
    <property type="match status" value="1"/>
</dbReference>
<reference evidence="8" key="1">
    <citation type="journal article" date="2019" name="Int. J. Syst. Evol. Microbiol.">
        <title>The Global Catalogue of Microorganisms (GCM) 10K type strain sequencing project: providing services to taxonomists for standard genome sequencing and annotation.</title>
        <authorList>
            <consortium name="The Broad Institute Genomics Platform"/>
            <consortium name="The Broad Institute Genome Sequencing Center for Infectious Disease"/>
            <person name="Wu L."/>
            <person name="Ma J."/>
        </authorList>
    </citation>
    <scope>NUCLEOTIDE SEQUENCE [LARGE SCALE GENOMIC DNA]</scope>
    <source>
        <strain evidence="8">JCM 17442</strain>
    </source>
</reference>
<dbReference type="PANTHER" id="PTHR30346:SF0">
    <property type="entry name" value="HCA OPERON TRANSCRIPTIONAL ACTIVATOR HCAR"/>
    <property type="match status" value="1"/>
</dbReference>
<evidence type="ECO:0000313" key="7">
    <source>
        <dbReference type="EMBL" id="GAA4265159.1"/>
    </source>
</evidence>
<keyword evidence="2" id="KW-0805">Transcription regulation</keyword>
<dbReference type="PROSITE" id="PS50931">
    <property type="entry name" value="HTH_LYSR"/>
    <property type="match status" value="1"/>
</dbReference>
<dbReference type="Pfam" id="PF03466">
    <property type="entry name" value="LysR_substrate"/>
    <property type="match status" value="1"/>
</dbReference>
<feature type="domain" description="HTH lysR-type" evidence="6">
    <location>
        <begin position="5"/>
        <end position="62"/>
    </location>
</feature>
<evidence type="ECO:0000256" key="2">
    <source>
        <dbReference type="ARBA" id="ARBA00023015"/>
    </source>
</evidence>
<dbReference type="Gene3D" id="3.40.190.10">
    <property type="entry name" value="Periplasmic binding protein-like II"/>
    <property type="match status" value="2"/>
</dbReference>
<dbReference type="CDD" id="cd08414">
    <property type="entry name" value="PBP2_LTTR_aromatics_like"/>
    <property type="match status" value="1"/>
</dbReference>
<dbReference type="RefSeq" id="WP_344793708.1">
    <property type="nucleotide sequence ID" value="NZ_BAABAU010000001.1"/>
</dbReference>
<dbReference type="SUPFAM" id="SSF53850">
    <property type="entry name" value="Periplasmic binding protein-like II"/>
    <property type="match status" value="1"/>
</dbReference>
<evidence type="ECO:0000256" key="4">
    <source>
        <dbReference type="ARBA" id="ARBA00023163"/>
    </source>
</evidence>
<dbReference type="InterPro" id="IPR005119">
    <property type="entry name" value="LysR_subst-bd"/>
</dbReference>
<dbReference type="SUPFAM" id="SSF46785">
    <property type="entry name" value="Winged helix' DNA-binding domain"/>
    <property type="match status" value="1"/>
</dbReference>
<accession>A0ABP8DYZ1</accession>
<name>A0ABP8DYZ1_9MICO</name>
<dbReference type="InterPro" id="IPR036390">
    <property type="entry name" value="WH_DNA-bd_sf"/>
</dbReference>
<dbReference type="PANTHER" id="PTHR30346">
    <property type="entry name" value="TRANSCRIPTIONAL DUAL REGULATOR HCAR-RELATED"/>
    <property type="match status" value="1"/>
</dbReference>
<comment type="caution">
    <text evidence="7">The sequence shown here is derived from an EMBL/GenBank/DDBJ whole genome shotgun (WGS) entry which is preliminary data.</text>
</comment>
<protein>
    <submittedName>
        <fullName evidence="7">LysR substrate-binding domain-containing protein</fullName>
    </submittedName>
</protein>
<dbReference type="Gene3D" id="1.10.10.10">
    <property type="entry name" value="Winged helix-like DNA-binding domain superfamily/Winged helix DNA-binding domain"/>
    <property type="match status" value="1"/>
</dbReference>
<keyword evidence="8" id="KW-1185">Reference proteome</keyword>
<sequence>MNADLDLRKLRYFAAVADTLSFGRAAEQLRIAQPVLSRQIRALEQELGMQLFVRDTRGTELTDNGRLLLTEARSLLASAAAVRRRVAIAARGEDVFTVGFMPGLTVTQAVRIFRRGAQSVDVRVLRTGWEEQVAVLHDGRADVSYLREPFNGAGIRTVFLHEEPRVVMLPAGHPLVGADHVAMADLRSETLLQDPSAVPEWPTPSPNRAAVQGSAVRKSRTVEEKLELVAGGAGIAILPLSTARFYRRPDVNFHVITDLAPTAVHIAWETSRASERITAFVEAAQAVPAPG</sequence>
<organism evidence="7 8">
    <name type="scientific">Frondihabitans peucedani</name>
    <dbReference type="NCBI Taxonomy" id="598626"/>
    <lineage>
        <taxon>Bacteria</taxon>
        <taxon>Bacillati</taxon>
        <taxon>Actinomycetota</taxon>
        <taxon>Actinomycetes</taxon>
        <taxon>Micrococcales</taxon>
        <taxon>Microbacteriaceae</taxon>
        <taxon>Frondihabitans</taxon>
    </lineage>
</organism>
<gene>
    <name evidence="7" type="ORF">GCM10022256_07710</name>
</gene>
<evidence type="ECO:0000256" key="1">
    <source>
        <dbReference type="ARBA" id="ARBA00009437"/>
    </source>
</evidence>
<dbReference type="InterPro" id="IPR036388">
    <property type="entry name" value="WH-like_DNA-bd_sf"/>
</dbReference>
<dbReference type="InterPro" id="IPR000847">
    <property type="entry name" value="LysR_HTH_N"/>
</dbReference>
<evidence type="ECO:0000256" key="5">
    <source>
        <dbReference type="SAM" id="MobiDB-lite"/>
    </source>
</evidence>
<evidence type="ECO:0000256" key="3">
    <source>
        <dbReference type="ARBA" id="ARBA00023125"/>
    </source>
</evidence>
<dbReference type="PRINTS" id="PR00039">
    <property type="entry name" value="HTHLYSR"/>
</dbReference>
<proteinExistence type="inferred from homology"/>